<reference evidence="11 12" key="1">
    <citation type="submission" date="2016-10" db="EMBL/GenBank/DDBJ databases">
        <authorList>
            <person name="de Groot N.N."/>
        </authorList>
    </citation>
    <scope>NUCLEOTIDE SEQUENCE [LARGE SCALE GENOMIC DNA]</scope>
    <source>
        <strain evidence="11 12">CGMCC 1.7031</strain>
    </source>
</reference>
<evidence type="ECO:0000256" key="4">
    <source>
        <dbReference type="ARBA" id="ARBA00022832"/>
    </source>
</evidence>
<evidence type="ECO:0000256" key="3">
    <source>
        <dbReference type="ARBA" id="ARBA00022516"/>
    </source>
</evidence>
<dbReference type="PANTHER" id="PTHR43159">
    <property type="entry name" value="ENOYL-[ACYL-CARRIER-PROTEIN] REDUCTASE"/>
    <property type="match status" value="1"/>
</dbReference>
<evidence type="ECO:0000256" key="5">
    <source>
        <dbReference type="ARBA" id="ARBA00023002"/>
    </source>
</evidence>
<name>A0A1G5BFG3_9FLAO</name>
<keyword evidence="3 8" id="KW-0444">Lipid biosynthesis</keyword>
<comment type="catalytic activity">
    <reaction evidence="8">
        <text>a 2,3-saturated acyl-[ACP] + NAD(+) = a (2E)-enoyl-[ACP] + NADH + H(+)</text>
        <dbReference type="Rhea" id="RHEA:10240"/>
        <dbReference type="Rhea" id="RHEA-COMP:9925"/>
        <dbReference type="Rhea" id="RHEA-COMP:9926"/>
        <dbReference type="ChEBI" id="CHEBI:15378"/>
        <dbReference type="ChEBI" id="CHEBI:57540"/>
        <dbReference type="ChEBI" id="CHEBI:57945"/>
        <dbReference type="ChEBI" id="CHEBI:78784"/>
        <dbReference type="ChEBI" id="CHEBI:78785"/>
        <dbReference type="EC" id="1.3.1.9"/>
    </reaction>
</comment>
<feature type="binding site" evidence="10">
    <location>
        <begin position="32"/>
        <end position="33"/>
    </location>
    <ligand>
        <name>NAD(+)</name>
        <dbReference type="ChEBI" id="CHEBI:57540"/>
    </ligand>
</feature>
<dbReference type="EC" id="1.3.1.9" evidence="8"/>
<feature type="binding site" evidence="10">
    <location>
        <position position="26"/>
    </location>
    <ligand>
        <name>NAD(+)</name>
        <dbReference type="ChEBI" id="CHEBI:57540"/>
    </ligand>
</feature>
<dbReference type="PANTHER" id="PTHR43159:SF2">
    <property type="entry name" value="ENOYL-[ACYL-CARRIER-PROTEIN] REDUCTASE [NADH], CHLOROPLASTIC"/>
    <property type="match status" value="1"/>
</dbReference>
<dbReference type="Proteomes" id="UP000199354">
    <property type="component" value="Unassembled WGS sequence"/>
</dbReference>
<feature type="active site" description="Proton acceptor" evidence="9">
    <location>
        <position position="171"/>
    </location>
</feature>
<dbReference type="AlphaFoldDB" id="A0A1G5BFG3"/>
<organism evidence="11 12">
    <name type="scientific">Flavobacterium caeni</name>
    <dbReference type="NCBI Taxonomy" id="490189"/>
    <lineage>
        <taxon>Bacteria</taxon>
        <taxon>Pseudomonadati</taxon>
        <taxon>Bacteroidota</taxon>
        <taxon>Flavobacteriia</taxon>
        <taxon>Flavobacteriales</taxon>
        <taxon>Flavobacteriaceae</taxon>
        <taxon>Flavobacterium</taxon>
    </lineage>
</organism>
<feature type="binding site" evidence="10">
    <location>
        <position position="106"/>
    </location>
    <ligand>
        <name>NAD(+)</name>
        <dbReference type="ChEBI" id="CHEBI:57540"/>
    </ligand>
</feature>
<evidence type="ECO:0000256" key="6">
    <source>
        <dbReference type="ARBA" id="ARBA00023098"/>
    </source>
</evidence>
<dbReference type="InterPro" id="IPR014358">
    <property type="entry name" value="Enoyl-ACP_Rdtase_NADH"/>
</dbReference>
<keyword evidence="5 8" id="KW-0560">Oxidoreductase</keyword>
<gene>
    <name evidence="11" type="ORF">SAMN02927903_00360</name>
</gene>
<evidence type="ECO:0000313" key="11">
    <source>
        <dbReference type="EMBL" id="SCX88932.1"/>
    </source>
</evidence>
<evidence type="ECO:0000256" key="9">
    <source>
        <dbReference type="PIRSR" id="PIRSR000094-1"/>
    </source>
</evidence>
<sequence>MDEAIRGFYFNTMYNLLKGKKGIIFGALDPNSIAWQTAERVHQEGGIFVLTNVPAAMRLGSIDVLAKTTGAQVIAADATSVDDLEHLVDQAMEVLGGKIDFVLHSIGMSVNVRKGRHYTDQDYDFTQKGWEVSALSFHKVLQVLYKKKAMNPWGSIVALSYMAAQRVFPDYNDMADNKAYLESVARSFGYFFGKEQQVRVNTISQSPTPTRAGSGVKGFDEFIAFAEKMAPLGNASALDCANYIVVMFSDLTRKITLQNLYSDGGFSNIGVSQEVMKMFEKQ</sequence>
<keyword evidence="8 10" id="KW-0520">NAD</keyword>
<protein>
    <recommendedName>
        <fullName evidence="8">Enoyl-[acyl-carrier-protein] reductase [NADH]</fullName>
        <ecNumber evidence="8">1.3.1.9</ecNumber>
    </recommendedName>
</protein>
<dbReference type="EMBL" id="FMVF01000002">
    <property type="protein sequence ID" value="SCX88932.1"/>
    <property type="molecule type" value="Genomic_DNA"/>
</dbReference>
<evidence type="ECO:0000256" key="2">
    <source>
        <dbReference type="ARBA" id="ARBA00009233"/>
    </source>
</evidence>
<keyword evidence="6" id="KW-0443">Lipid metabolism</keyword>
<comment type="similarity">
    <text evidence="2 8">Belongs to the short-chain dehydrogenases/reductases (SDR) family. FabI subfamily.</text>
</comment>
<evidence type="ECO:0000256" key="1">
    <source>
        <dbReference type="ARBA" id="ARBA00005194"/>
    </source>
</evidence>
<comment type="pathway">
    <text evidence="1">Lipid metabolism; fatty acid biosynthesis.</text>
</comment>
<dbReference type="SUPFAM" id="SSF51735">
    <property type="entry name" value="NAD(P)-binding Rossmann-fold domains"/>
    <property type="match status" value="1"/>
</dbReference>
<evidence type="ECO:0000256" key="8">
    <source>
        <dbReference type="PIRNR" id="PIRNR000094"/>
    </source>
</evidence>
<keyword evidence="7 8" id="KW-0275">Fatty acid biosynthesis</keyword>
<accession>A0A1G5BFG3</accession>
<dbReference type="GO" id="GO:0006633">
    <property type="term" value="P:fatty acid biosynthetic process"/>
    <property type="evidence" value="ECO:0007669"/>
    <property type="project" value="UniProtKB-KW"/>
</dbReference>
<dbReference type="InterPro" id="IPR002347">
    <property type="entry name" value="SDR_fam"/>
</dbReference>
<dbReference type="GO" id="GO:0004318">
    <property type="term" value="F:enoyl-[acyl-carrier-protein] reductase (NADH) activity"/>
    <property type="evidence" value="ECO:0007669"/>
    <property type="project" value="UniProtKB-EC"/>
</dbReference>
<dbReference type="STRING" id="490189.SAMN02927903_00360"/>
<evidence type="ECO:0000256" key="7">
    <source>
        <dbReference type="ARBA" id="ARBA00023160"/>
    </source>
</evidence>
<feature type="active site" description="Proton acceptor" evidence="9">
    <location>
        <position position="161"/>
    </location>
</feature>
<evidence type="ECO:0000313" key="12">
    <source>
        <dbReference type="Proteomes" id="UP000199354"/>
    </source>
</evidence>
<dbReference type="InterPro" id="IPR036291">
    <property type="entry name" value="NAD(P)-bd_dom_sf"/>
</dbReference>
<feature type="binding site" evidence="10">
    <location>
        <position position="178"/>
    </location>
    <ligand>
        <name>NAD(+)</name>
        <dbReference type="ChEBI" id="CHEBI:57540"/>
    </ligand>
</feature>
<dbReference type="Pfam" id="PF13561">
    <property type="entry name" value="adh_short_C2"/>
    <property type="match status" value="1"/>
</dbReference>
<keyword evidence="4" id="KW-0276">Fatty acid metabolism</keyword>
<dbReference type="PIRSF" id="PIRSF000094">
    <property type="entry name" value="Enoyl-ACP_rdct"/>
    <property type="match status" value="1"/>
</dbReference>
<keyword evidence="12" id="KW-1185">Reference proteome</keyword>
<evidence type="ECO:0000256" key="10">
    <source>
        <dbReference type="PIRSR" id="PIRSR000094-3"/>
    </source>
</evidence>
<proteinExistence type="inferred from homology"/>
<dbReference type="Gene3D" id="3.40.50.720">
    <property type="entry name" value="NAD(P)-binding Rossmann-like Domain"/>
    <property type="match status" value="1"/>
</dbReference>